<dbReference type="RefSeq" id="WP_083562159.1">
    <property type="nucleotide sequence ID" value="NZ_AQQV01000003.1"/>
</dbReference>
<dbReference type="InterPro" id="IPR036259">
    <property type="entry name" value="MFS_trans_sf"/>
</dbReference>
<dbReference type="SUPFAM" id="SSF103473">
    <property type="entry name" value="MFS general substrate transporter"/>
    <property type="match status" value="1"/>
</dbReference>
<organism evidence="3 4">
    <name type="scientific">Oceanococcus atlanticus</name>
    <dbReference type="NCBI Taxonomy" id="1317117"/>
    <lineage>
        <taxon>Bacteria</taxon>
        <taxon>Pseudomonadati</taxon>
        <taxon>Pseudomonadota</taxon>
        <taxon>Gammaproteobacteria</taxon>
        <taxon>Chromatiales</taxon>
        <taxon>Oceanococcaceae</taxon>
        <taxon>Oceanococcus</taxon>
    </lineage>
</organism>
<feature type="transmembrane region" description="Helical" evidence="2">
    <location>
        <begin position="382"/>
        <end position="402"/>
    </location>
</feature>
<keyword evidence="2" id="KW-0472">Membrane</keyword>
<feature type="transmembrane region" description="Helical" evidence="2">
    <location>
        <begin position="36"/>
        <end position="57"/>
    </location>
</feature>
<keyword evidence="2" id="KW-0812">Transmembrane</keyword>
<evidence type="ECO:0000313" key="4">
    <source>
        <dbReference type="Proteomes" id="UP000192342"/>
    </source>
</evidence>
<keyword evidence="4" id="KW-1185">Reference proteome</keyword>
<dbReference type="PANTHER" id="PTHR11328:SF24">
    <property type="entry name" value="MAJOR FACILITATOR SUPERFAMILY (MFS) PROFILE DOMAIN-CONTAINING PROTEIN"/>
    <property type="match status" value="1"/>
</dbReference>
<feature type="transmembrane region" description="Helical" evidence="2">
    <location>
        <begin position="145"/>
        <end position="167"/>
    </location>
</feature>
<dbReference type="EMBL" id="AQQV01000003">
    <property type="protein sequence ID" value="ORE86085.1"/>
    <property type="molecule type" value="Genomic_DNA"/>
</dbReference>
<proteinExistence type="inferred from homology"/>
<feature type="transmembrane region" description="Helical" evidence="2">
    <location>
        <begin position="78"/>
        <end position="97"/>
    </location>
</feature>
<evidence type="ECO:0008006" key="5">
    <source>
        <dbReference type="Google" id="ProtNLM"/>
    </source>
</evidence>
<feature type="transmembrane region" description="Helical" evidence="2">
    <location>
        <begin position="422"/>
        <end position="441"/>
    </location>
</feature>
<dbReference type="STRING" id="1317117.ATO7_12348"/>
<comment type="caution">
    <text evidence="3">The sequence shown here is derived from an EMBL/GenBank/DDBJ whole genome shotgun (WGS) entry which is preliminary data.</text>
</comment>
<dbReference type="GO" id="GO:0008643">
    <property type="term" value="P:carbohydrate transport"/>
    <property type="evidence" value="ECO:0007669"/>
    <property type="project" value="InterPro"/>
</dbReference>
<evidence type="ECO:0000313" key="3">
    <source>
        <dbReference type="EMBL" id="ORE86085.1"/>
    </source>
</evidence>
<feature type="transmembrane region" description="Helical" evidence="2">
    <location>
        <begin position="238"/>
        <end position="260"/>
    </location>
</feature>
<evidence type="ECO:0000256" key="2">
    <source>
        <dbReference type="SAM" id="Phobius"/>
    </source>
</evidence>
<dbReference type="Proteomes" id="UP000192342">
    <property type="component" value="Unassembled WGS sequence"/>
</dbReference>
<accession>A0A1Y1SCQ3</accession>
<evidence type="ECO:0000256" key="1">
    <source>
        <dbReference type="ARBA" id="ARBA00009617"/>
    </source>
</evidence>
<dbReference type="AlphaFoldDB" id="A0A1Y1SCQ3"/>
<protein>
    <recommendedName>
        <fullName evidence="5">MFS transporter</fullName>
    </recommendedName>
</protein>
<feature type="transmembrane region" description="Helical" evidence="2">
    <location>
        <begin position="103"/>
        <end position="125"/>
    </location>
</feature>
<dbReference type="PANTHER" id="PTHR11328">
    <property type="entry name" value="MAJOR FACILITATOR SUPERFAMILY DOMAIN-CONTAINING PROTEIN"/>
    <property type="match status" value="1"/>
</dbReference>
<dbReference type="GO" id="GO:0015293">
    <property type="term" value="F:symporter activity"/>
    <property type="evidence" value="ECO:0007669"/>
    <property type="project" value="InterPro"/>
</dbReference>
<dbReference type="InterPro" id="IPR039672">
    <property type="entry name" value="MFS_2"/>
</dbReference>
<name>A0A1Y1SCQ3_9GAMM</name>
<feature type="transmembrane region" description="Helical" evidence="2">
    <location>
        <begin position="305"/>
        <end position="326"/>
    </location>
</feature>
<dbReference type="Gene3D" id="1.20.1250.20">
    <property type="entry name" value="MFS general substrate transporter like domains"/>
    <property type="match status" value="1"/>
</dbReference>
<dbReference type="OrthoDB" id="181905at2"/>
<feature type="transmembrane region" description="Helical" evidence="2">
    <location>
        <begin position="187"/>
        <end position="206"/>
    </location>
</feature>
<sequence length="463" mass="50275">MVPNKTRIFYGIGSIAEGVKETAFNVFLLFYYNNVLGLPGTWVGAAIFLALCIDAFTDPLMGVISDNTRSRLGRRHPYMYLAVLPVALSFALLFAPPDDLSHPALFCWLLGFTVLLRVSLTLYAVPSNAMAAEMTADYDERTEIIGIRFLFGWLAGLGAAVVGFTAFFNEGPGGVDGRMQASAYAEFALYCAIFAGLAILLCAWGTRDVARLNPHAPDARRSLRADFAVVWANRSFRALIISAIFSSSAWGYINAVGYYVNTYFWGLDGDQLGILTLGMVISVIIAASVSPMLGKLWDKKRSAMALALFAVLFGPLPIGLRLLGWFPENGTRDLVTALFFFTIILTAALISINIITASMIADLTDQGEADSGRRLEGAFTSLIVFSVKASSGVGALLAGVTLDLIAFPRQQPELAEQSAQTLATAYAPAIMVLYAVSLYFLNRYQLTRRQHSQILATLAQQRG</sequence>
<keyword evidence="2" id="KW-1133">Transmembrane helix</keyword>
<dbReference type="GO" id="GO:0005886">
    <property type="term" value="C:plasma membrane"/>
    <property type="evidence" value="ECO:0007669"/>
    <property type="project" value="TreeGrafter"/>
</dbReference>
<comment type="similarity">
    <text evidence="1">Belongs to the sodium:galactoside symporter (TC 2.A.2) family.</text>
</comment>
<feature type="transmembrane region" description="Helical" evidence="2">
    <location>
        <begin position="338"/>
        <end position="361"/>
    </location>
</feature>
<dbReference type="Pfam" id="PF13347">
    <property type="entry name" value="MFS_2"/>
    <property type="match status" value="1"/>
</dbReference>
<feature type="transmembrane region" description="Helical" evidence="2">
    <location>
        <begin position="272"/>
        <end position="293"/>
    </location>
</feature>
<gene>
    <name evidence="3" type="ORF">ATO7_12348</name>
</gene>
<reference evidence="3 4" key="1">
    <citation type="submission" date="2013-04" db="EMBL/GenBank/DDBJ databases">
        <title>Oceanococcus atlanticus 22II-S10r2 Genome Sequencing.</title>
        <authorList>
            <person name="Lai Q."/>
            <person name="Li G."/>
            <person name="Shao Z."/>
        </authorList>
    </citation>
    <scope>NUCLEOTIDE SEQUENCE [LARGE SCALE GENOMIC DNA]</scope>
    <source>
        <strain evidence="3 4">22II-S10r2</strain>
    </source>
</reference>